<comment type="caution">
    <text evidence="1">The sequence shown here is derived from an EMBL/GenBank/DDBJ whole genome shotgun (WGS) entry which is preliminary data.</text>
</comment>
<dbReference type="EMBL" id="JAKOGI010002486">
    <property type="protein sequence ID" value="KAJ8421876.1"/>
    <property type="molecule type" value="Genomic_DNA"/>
</dbReference>
<dbReference type="AlphaFoldDB" id="A0A9Q1GMG1"/>
<name>A0A9Q1GMG1_9CARY</name>
<gene>
    <name evidence="1" type="ORF">Cgig2_021415</name>
</gene>
<dbReference type="Proteomes" id="UP001153076">
    <property type="component" value="Unassembled WGS sequence"/>
</dbReference>
<proteinExistence type="predicted"/>
<evidence type="ECO:0000313" key="1">
    <source>
        <dbReference type="EMBL" id="KAJ8421876.1"/>
    </source>
</evidence>
<protein>
    <submittedName>
        <fullName evidence="1">Uncharacterized protein</fullName>
    </submittedName>
</protein>
<sequence length="158" mass="18273">MNQMMQKARKGIAAYKKHRSEYIEDGYNIAFNPRRLTIILLNDMMNEPAHLDVTKLSGIHQTGKPVKEAEEAAVVHEETMVARQQVDEAEKQDVTWLVNQPMRRRYRQNPQKATKLPPIQAKSAYWTTRVALAFFKTSKEYLKAILLIENISENSSGW</sequence>
<evidence type="ECO:0000313" key="2">
    <source>
        <dbReference type="Proteomes" id="UP001153076"/>
    </source>
</evidence>
<reference evidence="1" key="1">
    <citation type="submission" date="2022-04" db="EMBL/GenBank/DDBJ databases">
        <title>Carnegiea gigantea Genome sequencing and assembly v2.</title>
        <authorList>
            <person name="Copetti D."/>
            <person name="Sanderson M.J."/>
            <person name="Burquez A."/>
            <person name="Wojciechowski M.F."/>
        </authorList>
    </citation>
    <scope>NUCLEOTIDE SEQUENCE</scope>
    <source>
        <strain evidence="1">SGP5-SGP5p</strain>
        <tissue evidence="1">Aerial part</tissue>
    </source>
</reference>
<keyword evidence="2" id="KW-1185">Reference proteome</keyword>
<accession>A0A9Q1GMG1</accession>
<organism evidence="1 2">
    <name type="scientific">Carnegiea gigantea</name>
    <dbReference type="NCBI Taxonomy" id="171969"/>
    <lineage>
        <taxon>Eukaryota</taxon>
        <taxon>Viridiplantae</taxon>
        <taxon>Streptophyta</taxon>
        <taxon>Embryophyta</taxon>
        <taxon>Tracheophyta</taxon>
        <taxon>Spermatophyta</taxon>
        <taxon>Magnoliopsida</taxon>
        <taxon>eudicotyledons</taxon>
        <taxon>Gunneridae</taxon>
        <taxon>Pentapetalae</taxon>
        <taxon>Caryophyllales</taxon>
        <taxon>Cactineae</taxon>
        <taxon>Cactaceae</taxon>
        <taxon>Cactoideae</taxon>
        <taxon>Echinocereeae</taxon>
        <taxon>Carnegiea</taxon>
    </lineage>
</organism>